<dbReference type="InterPro" id="IPR056580">
    <property type="entry name" value="Ufl1_dom"/>
</dbReference>
<dbReference type="InterPro" id="IPR056579">
    <property type="entry name" value="Ufl1_N"/>
</dbReference>
<sequence>MADAWEEIRRLAADFQRAQFAEATQRLSERNCIEIVNKLIAQKQLEVVHTLDGKEYITPAQISKEMRDELHVRGGRVNIVDLQQALTQRLGRIINGHIDLDNRGVIFTEAFVARHKARIRGLFSAITRPTAVNSLISKYGFQEQLLYSVLEELVNSGRLRGTVVGGRQDKAVFVPDIYSRTQSTWVDSFFRQNGYLEFDALSRLGIPDAVSYIKKRYKTTQLLFLKAACVGQGLVDQVEASVEEAISSGTWVDIAPLLPSSLSVEDAAMLLQQVMRAFSKQASAIVFSDTVVVSEKFINNCTELFGELMHQKAEKEMKNNPVHLITEEDLKQVSILESISTSKKDKKDERRRKATEGSGSVRGGGGGNAREYKIKKIKKKGRKEEESDDESSHTGKKKPEITFMFQDEIEDVLRKHIQDAPEEFISELAEYLIKPLNKTYLEVVRSVFMSSTSSASGTGRKRTIKDLQEEVSNLYNNIRLFEKGVKCFTDDTQAALTKHLLKTVCTDITNLIFNFLASDLMMAVDDPAAITSEVRKKILSKLSEETKVALTKLHSSLNEKSIEDFLSCLDSAAEACDIMVKRGDKKRERQILFQHRQALAEQLKVTEDPALILHLTAVLLFQFSTHSMLHAPGRCVPQIIAFLNTKIPEDQHTLLVKYQGLVVKHLVSQNKKIGQGDDPLSDELDREQEDTTNTTRKELQELSSAIKDLVLKSRKSSVTEERIHKCIEVIGTLFFFPNENPYKKIGILGAPGWHSSLASVSAFGSGRDPGVLGSSPTSGSSAGSLLLPLPLPTLVFPLSLAVSVK</sequence>
<dbReference type="Pfam" id="PF25870">
    <property type="entry name" value="WHD_UFL1_5th"/>
    <property type="match status" value="1"/>
</dbReference>
<accession>A0A7N5JGB5</accession>
<dbReference type="GO" id="GO:0061666">
    <property type="term" value="F:UFM1 ligase activity"/>
    <property type="evidence" value="ECO:0007669"/>
    <property type="project" value="InterPro"/>
</dbReference>
<keyword evidence="4" id="KW-0833">Ubl conjugation pathway</keyword>
<evidence type="ECO:0000313" key="11">
    <source>
        <dbReference type="Ensembl" id="ENSAMEP00000024963.1"/>
    </source>
</evidence>
<evidence type="ECO:0000256" key="3">
    <source>
        <dbReference type="ARBA" id="ARBA00022679"/>
    </source>
</evidence>
<dbReference type="Pfam" id="PF25041">
    <property type="entry name" value="UFL1_C"/>
    <property type="match status" value="1"/>
</dbReference>
<feature type="compositionally biased region" description="Basic and acidic residues" evidence="7">
    <location>
        <begin position="382"/>
        <end position="400"/>
    </location>
</feature>
<evidence type="ECO:0000313" key="12">
    <source>
        <dbReference type="Proteomes" id="UP000008912"/>
    </source>
</evidence>
<keyword evidence="12" id="KW-1185">Reference proteome</keyword>
<feature type="domain" description="E3 UFM1-protein ligase-like C-terminal" evidence="10">
    <location>
        <begin position="588"/>
        <end position="709"/>
    </location>
</feature>
<dbReference type="InterPro" id="IPR056761">
    <property type="entry name" value="Ufl1-like_C"/>
</dbReference>
<evidence type="ECO:0000259" key="10">
    <source>
        <dbReference type="Pfam" id="PF25041"/>
    </source>
</evidence>
<evidence type="ECO:0000259" key="8">
    <source>
        <dbReference type="Pfam" id="PF09743"/>
    </source>
</evidence>
<dbReference type="GeneTree" id="ENSGT00390000002112"/>
<organism evidence="11 12">
    <name type="scientific">Ailuropoda melanoleuca</name>
    <name type="common">Giant panda</name>
    <dbReference type="NCBI Taxonomy" id="9646"/>
    <lineage>
        <taxon>Eukaryota</taxon>
        <taxon>Metazoa</taxon>
        <taxon>Chordata</taxon>
        <taxon>Craniata</taxon>
        <taxon>Vertebrata</taxon>
        <taxon>Euteleostomi</taxon>
        <taxon>Mammalia</taxon>
        <taxon>Eutheria</taxon>
        <taxon>Laurasiatheria</taxon>
        <taxon>Carnivora</taxon>
        <taxon>Caniformia</taxon>
        <taxon>Ursidae</taxon>
        <taxon>Ailuropoda</taxon>
    </lineage>
</organism>
<evidence type="ECO:0000259" key="9">
    <source>
        <dbReference type="Pfam" id="PF23659"/>
    </source>
</evidence>
<dbReference type="PANTHER" id="PTHR31057">
    <property type="entry name" value="E3 UFM1-PROTEIN LIGASE 1"/>
    <property type="match status" value="1"/>
</dbReference>
<dbReference type="Proteomes" id="UP000008912">
    <property type="component" value="Unassembled WGS sequence"/>
</dbReference>
<evidence type="ECO:0000256" key="4">
    <source>
        <dbReference type="ARBA" id="ARBA00022786"/>
    </source>
</evidence>
<dbReference type="GO" id="GO:1990592">
    <property type="term" value="P:protein K69-linked ufmylation"/>
    <property type="evidence" value="ECO:0007669"/>
    <property type="project" value="TreeGrafter"/>
</dbReference>
<comment type="similarity">
    <text evidence="1">Belongs to the UFL1 family.</text>
</comment>
<feature type="domain" description="E3 UFM1-protein ligase 1-like N-terminal" evidence="8">
    <location>
        <begin position="82"/>
        <end position="213"/>
    </location>
</feature>
<reference evidence="11 12" key="1">
    <citation type="journal article" date="2010" name="Nature">
        <title>The sequence and de novo assembly of the giant panda genome.</title>
        <authorList>
            <person name="Li R."/>
            <person name="Fan W."/>
            <person name="Tian G."/>
            <person name="Zhu H."/>
            <person name="He L."/>
            <person name="Cai J."/>
            <person name="Huang Q."/>
            <person name="Cai Q."/>
            <person name="Li B."/>
            <person name="Bai Y."/>
            <person name="Zhang Z."/>
            <person name="Zhang Y."/>
            <person name="Wang W."/>
            <person name="Li J."/>
            <person name="Wei F."/>
            <person name="Li H."/>
            <person name="Jian M."/>
            <person name="Li J."/>
            <person name="Zhang Z."/>
            <person name="Nielsen R."/>
            <person name="Li D."/>
            <person name="Gu W."/>
            <person name="Yang Z."/>
            <person name="Xuan Z."/>
            <person name="Ryder O.A."/>
            <person name="Leung F.C."/>
            <person name="Zhou Y."/>
            <person name="Cao J."/>
            <person name="Sun X."/>
            <person name="Fu Y."/>
            <person name="Fang X."/>
            <person name="Guo X."/>
            <person name="Wang B."/>
            <person name="Hou R."/>
            <person name="Shen F."/>
            <person name="Mu B."/>
            <person name="Ni P."/>
            <person name="Lin R."/>
            <person name="Qian W."/>
            <person name="Wang G."/>
            <person name="Yu C."/>
            <person name="Nie W."/>
            <person name="Wang J."/>
            <person name="Wu Z."/>
            <person name="Liang H."/>
            <person name="Min J."/>
            <person name="Wu Q."/>
            <person name="Cheng S."/>
            <person name="Ruan J."/>
            <person name="Wang M."/>
            <person name="Shi Z."/>
            <person name="Wen M."/>
            <person name="Liu B."/>
            <person name="Ren X."/>
            <person name="Zheng H."/>
            <person name="Dong D."/>
            <person name="Cook K."/>
            <person name="Shan G."/>
            <person name="Zhang H."/>
            <person name="Kosiol C."/>
            <person name="Xie X."/>
            <person name="Lu Z."/>
            <person name="Zheng H."/>
            <person name="Li Y."/>
            <person name="Steiner C.C."/>
            <person name="Lam T.T."/>
            <person name="Lin S."/>
            <person name="Zhang Q."/>
            <person name="Li G."/>
            <person name="Tian J."/>
            <person name="Gong T."/>
            <person name="Liu H."/>
            <person name="Zhang D."/>
            <person name="Fang L."/>
            <person name="Ye C."/>
            <person name="Zhang J."/>
            <person name="Hu W."/>
            <person name="Xu A."/>
            <person name="Ren Y."/>
            <person name="Zhang G."/>
            <person name="Bruford M.W."/>
            <person name="Li Q."/>
            <person name="Ma L."/>
            <person name="Guo Y."/>
            <person name="An N."/>
            <person name="Hu Y."/>
            <person name="Zheng Y."/>
            <person name="Shi Y."/>
            <person name="Li Z."/>
            <person name="Liu Q."/>
            <person name="Chen Y."/>
            <person name="Zhao J."/>
            <person name="Qu N."/>
            <person name="Zhao S."/>
            <person name="Tian F."/>
            <person name="Wang X."/>
            <person name="Wang H."/>
            <person name="Xu L."/>
            <person name="Liu X."/>
            <person name="Vinar T."/>
            <person name="Wang Y."/>
            <person name="Lam T.W."/>
            <person name="Yiu S.M."/>
            <person name="Liu S."/>
            <person name="Zhang H."/>
            <person name="Li D."/>
            <person name="Huang Y."/>
            <person name="Wang X."/>
            <person name="Yang G."/>
            <person name="Jiang Z."/>
            <person name="Wang J."/>
            <person name="Qin N."/>
            <person name="Li L."/>
            <person name="Li J."/>
            <person name="Bolund L."/>
            <person name="Kristiansen K."/>
            <person name="Wong G.K."/>
            <person name="Olson M."/>
            <person name="Zhang X."/>
            <person name="Li S."/>
            <person name="Yang H."/>
            <person name="Wang J."/>
            <person name="Wang J."/>
        </authorList>
    </citation>
    <scope>NUCLEOTIDE SEQUENCE [LARGE SCALE GENOMIC DNA]</scope>
</reference>
<evidence type="ECO:0000256" key="5">
    <source>
        <dbReference type="ARBA" id="ARBA00031516"/>
    </source>
</evidence>
<dbReference type="Pfam" id="PF09743">
    <property type="entry name" value="E3_UFM1_ligase"/>
    <property type="match status" value="1"/>
</dbReference>
<proteinExistence type="inferred from homology"/>
<protein>
    <recommendedName>
        <fullName evidence="2">E3 UFM1-protein ligase 1</fullName>
    </recommendedName>
    <alternativeName>
        <fullName evidence="5">E3 UFM1-protein transferase 1</fullName>
    </alternativeName>
</protein>
<dbReference type="AlphaFoldDB" id="A0A7N5JGB5"/>
<evidence type="ECO:0000256" key="6">
    <source>
        <dbReference type="ARBA" id="ARBA00046645"/>
    </source>
</evidence>
<dbReference type="GO" id="GO:0032434">
    <property type="term" value="P:regulation of proteasomal ubiquitin-dependent protein catabolic process"/>
    <property type="evidence" value="ECO:0007669"/>
    <property type="project" value="TreeGrafter"/>
</dbReference>
<dbReference type="Ensembl" id="ENSAMET00000046258.1">
    <property type="protein sequence ID" value="ENSAMEP00000024963.1"/>
    <property type="gene ID" value="ENSAMEG00000000542.2"/>
</dbReference>
<evidence type="ECO:0000256" key="7">
    <source>
        <dbReference type="SAM" id="MobiDB-lite"/>
    </source>
</evidence>
<feature type="region of interest" description="Disordered" evidence="7">
    <location>
        <begin position="341"/>
        <end position="400"/>
    </location>
</feature>
<feature type="compositionally biased region" description="Acidic residues" evidence="7">
    <location>
        <begin position="679"/>
        <end position="690"/>
    </location>
</feature>
<reference evidence="11" key="2">
    <citation type="submission" date="2025-08" db="UniProtKB">
        <authorList>
            <consortium name="Ensembl"/>
        </authorList>
    </citation>
    <scope>IDENTIFICATION</scope>
</reference>
<keyword evidence="3" id="KW-0808">Transferase</keyword>
<reference evidence="11" key="3">
    <citation type="submission" date="2025-09" db="UniProtKB">
        <authorList>
            <consortium name="Ensembl"/>
        </authorList>
    </citation>
    <scope>IDENTIFICATION</scope>
</reference>
<dbReference type="GO" id="GO:0034976">
    <property type="term" value="P:response to endoplasmic reticulum stress"/>
    <property type="evidence" value="ECO:0007669"/>
    <property type="project" value="TreeGrafter"/>
</dbReference>
<name>A0A7N5JGB5_AILME</name>
<evidence type="ECO:0000256" key="1">
    <source>
        <dbReference type="ARBA" id="ARBA00010789"/>
    </source>
</evidence>
<dbReference type="PANTHER" id="PTHR31057:SF0">
    <property type="entry name" value="E3 UFM1-PROTEIN LIGASE 1"/>
    <property type="match status" value="1"/>
</dbReference>
<evidence type="ECO:0000256" key="2">
    <source>
        <dbReference type="ARBA" id="ARBA00019780"/>
    </source>
</evidence>
<dbReference type="InterPro" id="IPR018611">
    <property type="entry name" value="Ufl1"/>
</dbReference>
<dbReference type="GO" id="GO:0005789">
    <property type="term" value="C:endoplasmic reticulum membrane"/>
    <property type="evidence" value="ECO:0007669"/>
    <property type="project" value="TreeGrafter"/>
</dbReference>
<dbReference type="Pfam" id="PF23659">
    <property type="entry name" value="UFL1"/>
    <property type="match status" value="1"/>
</dbReference>
<gene>
    <name evidence="11" type="primary">UFL1</name>
</gene>
<feature type="domain" description="E3 UFM1-protein ligase 1-like" evidence="9">
    <location>
        <begin position="465"/>
        <end position="582"/>
    </location>
</feature>
<comment type="subunit">
    <text evidence="6">Catalytic component of the UFM1 ribosome E3 ligase (UREL) complex, composed of UFL1, DDRGK1 and CDK5RAP3. Interacts with E2-like enzyme UFC1. Interacts with RELA. Interacts with NBN; promoting recruitment to double-strand breaks following DNA damage. Interacts (when phosphorylated) with YWHAG/14-3-3-gamma; sequestering UFL1 and preventing its association with PDCD1/PD-1 substrate.</text>
</comment>
<feature type="region of interest" description="Disordered" evidence="7">
    <location>
        <begin position="674"/>
        <end position="695"/>
    </location>
</feature>